<reference evidence="1" key="1">
    <citation type="submission" date="2023-10" db="EMBL/GenBank/DDBJ databases">
        <authorList>
            <person name="Domelevo Entfellner J.-B."/>
        </authorList>
    </citation>
    <scope>NUCLEOTIDE SEQUENCE</scope>
</reference>
<evidence type="ECO:0000313" key="1">
    <source>
        <dbReference type="EMBL" id="CAJ1948438.1"/>
    </source>
</evidence>
<gene>
    <name evidence="1" type="ORF">AYBTSS11_LOCUS13190</name>
</gene>
<accession>A0AA86SKA2</accession>
<dbReference type="Proteomes" id="UP001189624">
    <property type="component" value="Chromosome 4"/>
</dbReference>
<name>A0AA86SKA2_9FABA</name>
<dbReference type="EMBL" id="OY731401">
    <property type="protein sequence ID" value="CAJ1948438.1"/>
    <property type="molecule type" value="Genomic_DNA"/>
</dbReference>
<evidence type="ECO:0000313" key="2">
    <source>
        <dbReference type="Proteomes" id="UP001189624"/>
    </source>
</evidence>
<dbReference type="AlphaFoldDB" id="A0AA86SKA2"/>
<keyword evidence="2" id="KW-1185">Reference proteome</keyword>
<dbReference type="Gramene" id="rna-AYBTSS11_LOCUS13190">
    <property type="protein sequence ID" value="CAJ1948438.1"/>
    <property type="gene ID" value="gene-AYBTSS11_LOCUS13190"/>
</dbReference>
<sequence length="144" mass="16785">MNRNTGRLYLHLLVKMRIFCGHLAEQDWANLPLLRHYCRMVFLGAKWFVHPDSEEGKESTSKRKSNSDDIIYEKFRFNHNMCLMVRNSFPEAKEFLPPAELLSFNLDDIGCLVQCLYIFCAQATEVPRNLSHCTISKHDNCEDG</sequence>
<proteinExistence type="predicted"/>
<protein>
    <submittedName>
        <fullName evidence="1">Uncharacterized protein</fullName>
    </submittedName>
</protein>
<organism evidence="1 2">
    <name type="scientific">Sphenostylis stenocarpa</name>
    <dbReference type="NCBI Taxonomy" id="92480"/>
    <lineage>
        <taxon>Eukaryota</taxon>
        <taxon>Viridiplantae</taxon>
        <taxon>Streptophyta</taxon>
        <taxon>Embryophyta</taxon>
        <taxon>Tracheophyta</taxon>
        <taxon>Spermatophyta</taxon>
        <taxon>Magnoliopsida</taxon>
        <taxon>eudicotyledons</taxon>
        <taxon>Gunneridae</taxon>
        <taxon>Pentapetalae</taxon>
        <taxon>rosids</taxon>
        <taxon>fabids</taxon>
        <taxon>Fabales</taxon>
        <taxon>Fabaceae</taxon>
        <taxon>Papilionoideae</taxon>
        <taxon>50 kb inversion clade</taxon>
        <taxon>NPAAA clade</taxon>
        <taxon>indigoferoid/millettioid clade</taxon>
        <taxon>Phaseoleae</taxon>
        <taxon>Sphenostylis</taxon>
    </lineage>
</organism>